<sequence length="213" mass="23728">MKNRSVLWLFLLLSTALFSSGKAAASNCCYDPCASYDECNFWDGMYGGVSGGANFLHASSKDHMKLDADVGYAVGFQLGYRFCQGIRAEFEGVYRYNKIDHISFLGAHIDSDGHVRSMSYMANALYEIPFNWCGLCLFPYLGGGIGYTHQKIKATDFDLAVEGTRSGFAWQVIGGVGYWITSNWDVGVEYRYFKGGASFVNNQTAQLKLTYHF</sequence>
<evidence type="ECO:0000256" key="1">
    <source>
        <dbReference type="ARBA" id="ARBA00022729"/>
    </source>
</evidence>
<evidence type="ECO:0000259" key="3">
    <source>
        <dbReference type="Pfam" id="PF13505"/>
    </source>
</evidence>
<dbReference type="InterPro" id="IPR027385">
    <property type="entry name" value="Beta-barrel_OMP"/>
</dbReference>
<gene>
    <name evidence="4" type="ORF">ELAC_0146</name>
</gene>
<dbReference type="AlphaFoldDB" id="A0A0H5DNU4"/>
<reference evidence="5" key="1">
    <citation type="submission" date="2015-06" db="EMBL/GenBank/DDBJ databases">
        <authorList>
            <person name="Bertelli C."/>
        </authorList>
    </citation>
    <scope>NUCLEOTIDE SEQUENCE [LARGE SCALE GENOMIC DNA]</scope>
    <source>
        <strain evidence="5">CRIB-30</strain>
    </source>
</reference>
<evidence type="ECO:0000256" key="2">
    <source>
        <dbReference type="SAM" id="SignalP"/>
    </source>
</evidence>
<dbReference type="OrthoDB" id="21449at2"/>
<keyword evidence="1 2" id="KW-0732">Signal</keyword>
<feature type="chain" id="PRO_5005218470" evidence="2">
    <location>
        <begin position="26"/>
        <end position="213"/>
    </location>
</feature>
<name>A0A0H5DNU4_9BACT</name>
<dbReference type="InterPro" id="IPR011250">
    <property type="entry name" value="OMP/PagP_B-barrel"/>
</dbReference>
<dbReference type="Gene3D" id="2.40.160.20">
    <property type="match status" value="1"/>
</dbReference>
<feature type="domain" description="Outer membrane protein beta-barrel" evidence="3">
    <location>
        <begin position="25"/>
        <end position="213"/>
    </location>
</feature>
<accession>A0A0H5DNU4</accession>
<protein>
    <submittedName>
        <fullName evidence="4">Putative secreted protein</fullName>
    </submittedName>
</protein>
<evidence type="ECO:0000313" key="5">
    <source>
        <dbReference type="Proteomes" id="UP000220251"/>
    </source>
</evidence>
<dbReference type="Pfam" id="PF13505">
    <property type="entry name" value="OMP_b-brl"/>
    <property type="match status" value="1"/>
</dbReference>
<feature type="signal peptide" evidence="2">
    <location>
        <begin position="1"/>
        <end position="25"/>
    </location>
</feature>
<dbReference type="SUPFAM" id="SSF56925">
    <property type="entry name" value="OMPA-like"/>
    <property type="match status" value="1"/>
</dbReference>
<organism evidence="4 5">
    <name type="scientific">Estrella lausannensis</name>
    <dbReference type="NCBI Taxonomy" id="483423"/>
    <lineage>
        <taxon>Bacteria</taxon>
        <taxon>Pseudomonadati</taxon>
        <taxon>Chlamydiota</taxon>
        <taxon>Chlamydiia</taxon>
        <taxon>Parachlamydiales</taxon>
        <taxon>Candidatus Criblamydiaceae</taxon>
        <taxon>Estrella</taxon>
    </lineage>
</organism>
<proteinExistence type="predicted"/>
<dbReference type="EMBL" id="CWGJ01000001">
    <property type="protein sequence ID" value="CRX37508.1"/>
    <property type="molecule type" value="Genomic_DNA"/>
</dbReference>
<keyword evidence="5" id="KW-1185">Reference proteome</keyword>
<dbReference type="Proteomes" id="UP000220251">
    <property type="component" value="Unassembled WGS sequence"/>
</dbReference>
<dbReference type="RefSeq" id="WP_098037360.1">
    <property type="nucleotide sequence ID" value="NZ_CWGJ01000001.1"/>
</dbReference>
<evidence type="ECO:0000313" key="4">
    <source>
        <dbReference type="EMBL" id="CRX37508.1"/>
    </source>
</evidence>